<keyword evidence="2" id="KW-1185">Reference proteome</keyword>
<evidence type="ECO:0000313" key="1">
    <source>
        <dbReference type="EMBL" id="AQP50766.1"/>
    </source>
</evidence>
<dbReference type="Pfam" id="PF10722">
    <property type="entry name" value="YbjN"/>
    <property type="match status" value="1"/>
</dbReference>
<sequence length="147" mass="16115">MASNRVTPLTHERVLATLDRMGAGYTVDSDGDLLSIWDGNAFYIYLLGEGDILQVLGSWGRIVPNTEFEKILLGANDVHASRLYPHISVEQGDGGLRVSTRHPGDFQHGATDDQLTLHITNALSSALAYFNELDAQYPNAEPAAYNR</sequence>
<dbReference type="OrthoDB" id="3256964at2"/>
<proteinExistence type="predicted"/>
<dbReference type="STRING" id="399497.BW733_07910"/>
<accession>A0A1Q2CXB7</accession>
<dbReference type="KEGG" id="tfa:BW733_07910"/>
<evidence type="ECO:0008006" key="3">
    <source>
        <dbReference type="Google" id="ProtNLM"/>
    </source>
</evidence>
<dbReference type="InterPro" id="IPR019660">
    <property type="entry name" value="Put_sensory_transdc_reg_YbjN"/>
</dbReference>
<dbReference type="EMBL" id="CP019607">
    <property type="protein sequence ID" value="AQP50766.1"/>
    <property type="molecule type" value="Genomic_DNA"/>
</dbReference>
<dbReference type="AlphaFoldDB" id="A0A1Q2CXB7"/>
<dbReference type="Proteomes" id="UP000188235">
    <property type="component" value="Chromosome"/>
</dbReference>
<dbReference type="RefSeq" id="WP_077349420.1">
    <property type="nucleotide sequence ID" value="NZ_CP019607.1"/>
</dbReference>
<gene>
    <name evidence="1" type="ORF">BW733_07910</name>
</gene>
<reference evidence="1 2" key="1">
    <citation type="journal article" date="2008" name="Int. J. Syst. Evol. Microbiol.">
        <title>Tessaracoccus flavescens sp. nov., isolated from marine sediment.</title>
        <authorList>
            <person name="Lee D.W."/>
            <person name="Lee S.D."/>
        </authorList>
    </citation>
    <scope>NUCLEOTIDE SEQUENCE [LARGE SCALE GENOMIC DNA]</scope>
    <source>
        <strain evidence="1 2">SST-39T</strain>
    </source>
</reference>
<evidence type="ECO:0000313" key="2">
    <source>
        <dbReference type="Proteomes" id="UP000188235"/>
    </source>
</evidence>
<name>A0A1Q2CXB7_9ACTN</name>
<organism evidence="1 2">
    <name type="scientific">Tessaracoccus flavescens</name>
    <dbReference type="NCBI Taxonomy" id="399497"/>
    <lineage>
        <taxon>Bacteria</taxon>
        <taxon>Bacillati</taxon>
        <taxon>Actinomycetota</taxon>
        <taxon>Actinomycetes</taxon>
        <taxon>Propionibacteriales</taxon>
        <taxon>Propionibacteriaceae</taxon>
        <taxon>Tessaracoccus</taxon>
    </lineage>
</organism>
<protein>
    <recommendedName>
        <fullName evidence="3">YbjN domain-containing protein</fullName>
    </recommendedName>
</protein>